<dbReference type="EMBL" id="LQQC01000011">
    <property type="protein sequence ID" value="KXZ57699.1"/>
    <property type="molecule type" value="Genomic_DNA"/>
</dbReference>
<keyword evidence="10" id="KW-1185">Reference proteome</keyword>
<dbReference type="PANTHER" id="PTHR33406:SF13">
    <property type="entry name" value="MEMBRANE PROTEIN YDFJ"/>
    <property type="match status" value="1"/>
</dbReference>
<sequence length="947" mass="100288">MSSFLYELGAAAYRRRKTTVAVWFAILALLGGFVALFADDFSDEFELPGAQSQEALDNLELTFPQVSGGRGQLTIVAPDGADLNDEEYKKPIEEAADKLEDYDHVDGAMSPYDDMIDGSISDKGNAALLNVQYDDAEANLPDSVKTDLEKAAEELQAELPEDTEVVAGGEIFKVTGIEISWVEGIGVVIAFVVLFVTFGSFIAAGIPLVTAIVGVAIGLLLVVLTTAFATVNSTAPMLALMLGLAVGIDYALFIISRARQISRDDGLDAHESAARATATAGSAVVFAGMTVIIALVGLSIAGIPFLSVMGFGAAATVAVAVLVALTLVPAIMGFFGEKMMPKKKKKAASAEAAKPEKPKKERPATRIFRTWEHIVTKVPALTVIIVVVGLGLFAIPASKLQLALPNNGGEPEGTPPRIAYDLTEEHFGPGANGPLIVTADIITSDDPLQDVDDIKADLEKVDGVKQIAMATPNENADTAMIQVIPEYGPDDPRTEEVVEKIRDMHDYFKDTYGFDTAVTGSTAVAIDVSSQLGKALVPFGIFVVGLSIVLLMMVFRSVAVPIKAALGFLLSVVTAFGVVSLVFVQGHGAEAIGIEQVGPVISFLPIILMGILFGLAMDYEVFLVSGMREAYAHGAPARDAIEKGFLASAGVVTAAALIMFAVFAAFVPAGEPIIKSIALGLAVGITVDAFLIRMTLGPAVMAMLGEKSWWLPKKLDAILPHFDVEGEGLAHLVEQRDWPQKDSPYLLYGEGIGINGPRDTGRSARGDVGDAEGKLVSGVDVALKPGEVFAVTGPGSSALVTALSGRMAVSEGELKILDWVMPEQGVHARRALPLIVMSPRDDSTAPSHRSLYRMIQNPPKLVVVDHADQPQDAQSAALLKRLIDSALQRGSAVVLGLVTADSDWMLPKNSEYTLLDLHRSSDHSPLAEAHADAHQESVHLTGETHHV</sequence>
<evidence type="ECO:0000313" key="9">
    <source>
        <dbReference type="EMBL" id="KXZ57699.1"/>
    </source>
</evidence>
<evidence type="ECO:0000256" key="5">
    <source>
        <dbReference type="ARBA" id="ARBA00023136"/>
    </source>
</evidence>
<feature type="domain" description="SSD" evidence="8">
    <location>
        <begin position="204"/>
        <end position="334"/>
    </location>
</feature>
<keyword evidence="2" id="KW-1003">Cell membrane</keyword>
<comment type="subcellular location">
    <subcellularLocation>
        <location evidence="1">Cell membrane</location>
        <topology evidence="1">Multi-pass membrane protein</topology>
    </subcellularLocation>
</comment>
<name>A0A150H6F1_9MICO</name>
<feature type="transmembrane region" description="Helical" evidence="7">
    <location>
        <begin position="235"/>
        <end position="255"/>
    </location>
</feature>
<dbReference type="PATRIC" id="fig|479117.4.peg.1707"/>
<feature type="transmembrane region" description="Helical" evidence="7">
    <location>
        <begin position="603"/>
        <end position="624"/>
    </location>
</feature>
<dbReference type="InterPro" id="IPR000731">
    <property type="entry name" value="SSD"/>
</dbReference>
<dbReference type="Pfam" id="PF03176">
    <property type="entry name" value="MMPL"/>
    <property type="match status" value="2"/>
</dbReference>
<evidence type="ECO:0000256" key="3">
    <source>
        <dbReference type="ARBA" id="ARBA00022692"/>
    </source>
</evidence>
<dbReference type="AlphaFoldDB" id="A0A150H6F1"/>
<gene>
    <name evidence="9" type="primary">ydfJ_2</name>
    <name evidence="9" type="ORF">Bravens_01723</name>
</gene>
<feature type="transmembrane region" description="Helical" evidence="7">
    <location>
        <begin position="311"/>
        <end position="336"/>
    </location>
</feature>
<evidence type="ECO:0000256" key="1">
    <source>
        <dbReference type="ARBA" id="ARBA00004651"/>
    </source>
</evidence>
<proteinExistence type="predicted"/>
<dbReference type="InterPro" id="IPR050545">
    <property type="entry name" value="Mycobact_MmpL"/>
</dbReference>
<dbReference type="Gene3D" id="1.20.1640.10">
    <property type="entry name" value="Multidrug efflux transporter AcrB transmembrane domain"/>
    <property type="match status" value="2"/>
</dbReference>
<organism evidence="9 10">
    <name type="scientific">Brevibacterium ravenspurgense</name>
    <dbReference type="NCBI Taxonomy" id="479117"/>
    <lineage>
        <taxon>Bacteria</taxon>
        <taxon>Bacillati</taxon>
        <taxon>Actinomycetota</taxon>
        <taxon>Actinomycetes</taxon>
        <taxon>Micrococcales</taxon>
        <taxon>Brevibacteriaceae</taxon>
        <taxon>Brevibacterium</taxon>
    </lineage>
</organism>
<feature type="transmembrane region" description="Helical" evidence="7">
    <location>
        <begin position="645"/>
        <end position="667"/>
    </location>
</feature>
<feature type="compositionally biased region" description="Basic and acidic residues" evidence="6">
    <location>
        <begin position="929"/>
        <end position="947"/>
    </location>
</feature>
<dbReference type="SUPFAM" id="SSF82866">
    <property type="entry name" value="Multidrug efflux transporter AcrB transmembrane domain"/>
    <property type="match status" value="2"/>
</dbReference>
<feature type="transmembrane region" description="Helical" evidence="7">
    <location>
        <begin position="208"/>
        <end position="229"/>
    </location>
</feature>
<reference evidence="9 10" key="1">
    <citation type="submission" date="2016-01" db="EMBL/GenBank/DDBJ databases">
        <title>Use of Whole Genome Sequencing to ascertain that Brevibacterium massiliense (Roux, Raoult 2009) is a later heterotypic synonym of Brevibacterium ravenspurgense (Mages 2008).</title>
        <authorList>
            <person name="Bernier A.-M."/>
            <person name="Burdz T."/>
            <person name="Huynh C."/>
            <person name="Pachecho A.L."/>
            <person name="Wiebe D."/>
            <person name="Bonner C."/>
            <person name="Bernard K."/>
        </authorList>
    </citation>
    <scope>NUCLEOTIDE SEQUENCE [LARGE SCALE GENOMIC DNA]</scope>
    <source>
        <strain evidence="9 10">CCUG56047</strain>
    </source>
</reference>
<feature type="transmembrane region" description="Helical" evidence="7">
    <location>
        <begin position="535"/>
        <end position="555"/>
    </location>
</feature>
<dbReference type="GO" id="GO:0005886">
    <property type="term" value="C:plasma membrane"/>
    <property type="evidence" value="ECO:0007669"/>
    <property type="project" value="UniProtKB-SubCell"/>
</dbReference>
<feature type="transmembrane region" description="Helical" evidence="7">
    <location>
        <begin position="562"/>
        <end position="583"/>
    </location>
</feature>
<dbReference type="Proteomes" id="UP000243589">
    <property type="component" value="Unassembled WGS sequence"/>
</dbReference>
<feature type="transmembrane region" description="Helical" evidence="7">
    <location>
        <begin position="276"/>
        <end position="305"/>
    </location>
</feature>
<comment type="caution">
    <text evidence="9">The sequence shown here is derived from an EMBL/GenBank/DDBJ whole genome shotgun (WGS) entry which is preliminary data.</text>
</comment>
<protein>
    <submittedName>
        <fullName evidence="9">Membrane protein YdfJ</fullName>
    </submittedName>
</protein>
<dbReference type="RefSeq" id="WP_062022427.1">
    <property type="nucleotide sequence ID" value="NZ_LQQC01000011.1"/>
</dbReference>
<accession>A0A150H6F1</accession>
<evidence type="ECO:0000259" key="8">
    <source>
        <dbReference type="PROSITE" id="PS50156"/>
    </source>
</evidence>
<evidence type="ECO:0000256" key="4">
    <source>
        <dbReference type="ARBA" id="ARBA00022989"/>
    </source>
</evidence>
<dbReference type="PANTHER" id="PTHR33406">
    <property type="entry name" value="MEMBRANE PROTEIN MJ1562-RELATED"/>
    <property type="match status" value="1"/>
</dbReference>
<feature type="transmembrane region" description="Helical" evidence="7">
    <location>
        <begin position="20"/>
        <end position="38"/>
    </location>
</feature>
<dbReference type="PROSITE" id="PS50156">
    <property type="entry name" value="SSD"/>
    <property type="match status" value="1"/>
</dbReference>
<evidence type="ECO:0000256" key="2">
    <source>
        <dbReference type="ARBA" id="ARBA00022475"/>
    </source>
</evidence>
<dbReference type="InterPro" id="IPR004869">
    <property type="entry name" value="MMPL_dom"/>
</dbReference>
<dbReference type="CDD" id="cd00267">
    <property type="entry name" value="ABC_ATPase"/>
    <property type="match status" value="1"/>
</dbReference>
<keyword evidence="3 7" id="KW-0812">Transmembrane</keyword>
<evidence type="ECO:0000256" key="7">
    <source>
        <dbReference type="SAM" id="Phobius"/>
    </source>
</evidence>
<evidence type="ECO:0000256" key="6">
    <source>
        <dbReference type="SAM" id="MobiDB-lite"/>
    </source>
</evidence>
<keyword evidence="4 7" id="KW-1133">Transmembrane helix</keyword>
<feature type="region of interest" description="Disordered" evidence="6">
    <location>
        <begin position="925"/>
        <end position="947"/>
    </location>
</feature>
<feature type="transmembrane region" description="Helical" evidence="7">
    <location>
        <begin position="374"/>
        <end position="395"/>
    </location>
</feature>
<feature type="transmembrane region" description="Helical" evidence="7">
    <location>
        <begin position="179"/>
        <end position="201"/>
    </location>
</feature>
<keyword evidence="5 7" id="KW-0472">Membrane</keyword>
<evidence type="ECO:0000313" key="10">
    <source>
        <dbReference type="Proteomes" id="UP000243589"/>
    </source>
</evidence>